<accession>A0A4R9FLH7</accession>
<keyword evidence="3" id="KW-1185">Reference proteome</keyword>
<evidence type="ECO:0000256" key="1">
    <source>
        <dbReference type="SAM" id="Phobius"/>
    </source>
</evidence>
<reference evidence="2" key="1">
    <citation type="journal article" date="2019" name="PLoS Negl. Trop. Dis.">
        <title>Revisiting the worldwide diversity of Leptospira species in the environment.</title>
        <authorList>
            <person name="Vincent A.T."/>
            <person name="Schiettekatte O."/>
            <person name="Bourhy P."/>
            <person name="Veyrier F.J."/>
            <person name="Picardeau M."/>
        </authorList>
    </citation>
    <scope>NUCLEOTIDE SEQUENCE [LARGE SCALE GENOMIC DNA]</scope>
    <source>
        <strain evidence="2">SSS9</strain>
    </source>
</reference>
<keyword evidence="1" id="KW-1133">Transmembrane helix</keyword>
<name>A0A4R9FLH7_9LEPT</name>
<dbReference type="RefSeq" id="WP_135589341.1">
    <property type="nucleotide sequence ID" value="NZ_RQEP01000019.1"/>
</dbReference>
<dbReference type="AlphaFoldDB" id="A0A4R9FLH7"/>
<evidence type="ECO:0000313" key="2">
    <source>
        <dbReference type="EMBL" id="TGJ99250.1"/>
    </source>
</evidence>
<comment type="caution">
    <text evidence="2">The sequence shown here is derived from an EMBL/GenBank/DDBJ whole genome shotgun (WGS) entry which is preliminary data.</text>
</comment>
<evidence type="ECO:0000313" key="3">
    <source>
        <dbReference type="Proteomes" id="UP000297453"/>
    </source>
</evidence>
<dbReference type="OrthoDB" id="344267at2"/>
<sequence length="215" mass="24820">MQYTLALIFSPKLDLALWILSLIAFLGMGFFIYLEILRPYFAKTRPGLLLPPDEGDSFEVVVPESTRVYRFSVGQKFGNLPTFSKAIQDDHIVFILKKGKDTEDYDILINRSGPVLMKPPRMQYFAKMESSEKLESHEIIGQIASFRISDKITKDRMTQYFEIGLTSNFFMNKMGKERMRFIFSVQKIHPGIALSSKDKKGLYSFGKERLSEDEE</sequence>
<dbReference type="Proteomes" id="UP000297453">
    <property type="component" value="Unassembled WGS sequence"/>
</dbReference>
<keyword evidence="1" id="KW-0812">Transmembrane</keyword>
<dbReference type="EMBL" id="RQEP01000019">
    <property type="protein sequence ID" value="TGJ99250.1"/>
    <property type="molecule type" value="Genomic_DNA"/>
</dbReference>
<keyword evidence="1" id="KW-0472">Membrane</keyword>
<gene>
    <name evidence="2" type="ORF">EHO59_15340</name>
</gene>
<organism evidence="2 3">
    <name type="scientific">Leptospira semungkisensis</name>
    <dbReference type="NCBI Taxonomy" id="2484985"/>
    <lineage>
        <taxon>Bacteria</taxon>
        <taxon>Pseudomonadati</taxon>
        <taxon>Spirochaetota</taxon>
        <taxon>Spirochaetia</taxon>
        <taxon>Leptospirales</taxon>
        <taxon>Leptospiraceae</taxon>
        <taxon>Leptospira</taxon>
    </lineage>
</organism>
<feature type="transmembrane region" description="Helical" evidence="1">
    <location>
        <begin position="15"/>
        <end position="36"/>
    </location>
</feature>
<protein>
    <submittedName>
        <fullName evidence="2">Uncharacterized protein</fullName>
    </submittedName>
</protein>
<proteinExistence type="predicted"/>